<keyword evidence="1" id="KW-0328">Glycosyltransferase</keyword>
<dbReference type="RefSeq" id="WP_137247155.1">
    <property type="nucleotide sequence ID" value="NZ_SZQA01000009.1"/>
</dbReference>
<organism evidence="3 4">
    <name type="scientific">Herbidospora galbida</name>
    <dbReference type="NCBI Taxonomy" id="2575442"/>
    <lineage>
        <taxon>Bacteria</taxon>
        <taxon>Bacillati</taxon>
        <taxon>Actinomycetota</taxon>
        <taxon>Actinomycetes</taxon>
        <taxon>Streptosporangiales</taxon>
        <taxon>Streptosporangiaceae</taxon>
        <taxon>Herbidospora</taxon>
    </lineage>
</organism>
<dbReference type="InterPro" id="IPR002201">
    <property type="entry name" value="Glyco_trans_9"/>
</dbReference>
<dbReference type="AlphaFoldDB" id="A0A4U3MLG0"/>
<dbReference type="GO" id="GO:0005829">
    <property type="term" value="C:cytosol"/>
    <property type="evidence" value="ECO:0007669"/>
    <property type="project" value="TreeGrafter"/>
</dbReference>
<reference evidence="3 4" key="1">
    <citation type="submission" date="2019-04" db="EMBL/GenBank/DDBJ databases">
        <title>Herbidospora sp. NEAU-GS14.nov., a novel actinomycete isolated from soil.</title>
        <authorList>
            <person name="Han L."/>
        </authorList>
    </citation>
    <scope>NUCLEOTIDE SEQUENCE [LARGE SCALE GENOMIC DNA]</scope>
    <source>
        <strain evidence="3 4">NEAU-GS14</strain>
    </source>
</reference>
<dbReference type="CDD" id="cd03789">
    <property type="entry name" value="GT9_LPS_heptosyltransferase"/>
    <property type="match status" value="1"/>
</dbReference>
<dbReference type="GO" id="GO:0008713">
    <property type="term" value="F:ADP-heptose-lipopolysaccharide heptosyltransferase activity"/>
    <property type="evidence" value="ECO:0007669"/>
    <property type="project" value="TreeGrafter"/>
</dbReference>
<keyword evidence="4" id="KW-1185">Reference proteome</keyword>
<protein>
    <submittedName>
        <fullName evidence="3">Glycosyltransferase family 9 protein</fullName>
    </submittedName>
</protein>
<dbReference type="EMBL" id="SZQA01000009">
    <property type="protein sequence ID" value="TKK88816.1"/>
    <property type="molecule type" value="Genomic_DNA"/>
</dbReference>
<dbReference type="PANTHER" id="PTHR30160:SF1">
    <property type="entry name" value="LIPOPOLYSACCHARIDE 1,2-N-ACETYLGLUCOSAMINETRANSFERASE-RELATED"/>
    <property type="match status" value="1"/>
</dbReference>
<evidence type="ECO:0000256" key="1">
    <source>
        <dbReference type="ARBA" id="ARBA00022676"/>
    </source>
</evidence>
<sequence length="335" mass="35396">MNLIVESVERIAVLRATALGDLLLILPAVEALRHAYPAARITLLGREWQVPFLRGRPGPVDDVVPVPAIEGSPDAPPELVGRFDLALQMHGDGHHANAFVNGLGARVTAGLRGDDAQPLDRWVPYVPYQHETLRFLEVAGLVGASSEHVEPRMQVTRGDYAELRSVLGALPRGLIAVHPGGRDARRRWPASCFADAAARLGRPVVVTGGEHERDLVEKVAALIPRSIPVVGALSAGGLAALYTACDVVIANDSGPRRLAAATGTPTVGVYWCGDLINAGPLTRSHHRPLISWTTHCPTCGGAGLREPGGCDHPVSWLTDVGAEAVAAQADELLSA</sequence>
<proteinExistence type="predicted"/>
<comment type="caution">
    <text evidence="3">The sequence shown here is derived from an EMBL/GenBank/DDBJ whole genome shotgun (WGS) entry which is preliminary data.</text>
</comment>
<name>A0A4U3MLG0_9ACTN</name>
<dbReference type="Pfam" id="PF01075">
    <property type="entry name" value="Glyco_transf_9"/>
    <property type="match status" value="1"/>
</dbReference>
<dbReference type="Gene3D" id="3.40.50.2000">
    <property type="entry name" value="Glycogen Phosphorylase B"/>
    <property type="match status" value="2"/>
</dbReference>
<gene>
    <name evidence="3" type="ORF">FDA94_12095</name>
</gene>
<evidence type="ECO:0000313" key="3">
    <source>
        <dbReference type="EMBL" id="TKK88816.1"/>
    </source>
</evidence>
<dbReference type="GO" id="GO:0009244">
    <property type="term" value="P:lipopolysaccharide core region biosynthetic process"/>
    <property type="evidence" value="ECO:0007669"/>
    <property type="project" value="TreeGrafter"/>
</dbReference>
<dbReference type="InterPro" id="IPR051199">
    <property type="entry name" value="LPS_LOS_Heptosyltrfase"/>
</dbReference>
<keyword evidence="2 3" id="KW-0808">Transferase</keyword>
<dbReference type="OrthoDB" id="9807356at2"/>
<dbReference type="SUPFAM" id="SSF53756">
    <property type="entry name" value="UDP-Glycosyltransferase/glycogen phosphorylase"/>
    <property type="match status" value="1"/>
</dbReference>
<accession>A0A4U3MLG0</accession>
<evidence type="ECO:0000256" key="2">
    <source>
        <dbReference type="ARBA" id="ARBA00022679"/>
    </source>
</evidence>
<evidence type="ECO:0000313" key="4">
    <source>
        <dbReference type="Proteomes" id="UP000308705"/>
    </source>
</evidence>
<dbReference type="Proteomes" id="UP000308705">
    <property type="component" value="Unassembled WGS sequence"/>
</dbReference>
<dbReference type="PANTHER" id="PTHR30160">
    <property type="entry name" value="TETRAACYLDISACCHARIDE 4'-KINASE-RELATED"/>
    <property type="match status" value="1"/>
</dbReference>